<protein>
    <submittedName>
        <fullName evidence="2">Uncharacterized protein</fullName>
    </submittedName>
</protein>
<evidence type="ECO:0000313" key="3">
    <source>
        <dbReference type="Proteomes" id="UP000011669"/>
    </source>
</evidence>
<gene>
    <name evidence="2" type="ORF">C449_00910</name>
</gene>
<proteinExistence type="predicted"/>
<feature type="compositionally biased region" description="Low complexity" evidence="1">
    <location>
        <begin position="143"/>
        <end position="158"/>
    </location>
</feature>
<dbReference type="InParanoid" id="M0MRK5"/>
<feature type="region of interest" description="Disordered" evidence="1">
    <location>
        <begin position="143"/>
        <end position="179"/>
    </location>
</feature>
<name>M0MRK5_9EURY</name>
<accession>M0MRK5</accession>
<evidence type="ECO:0000256" key="1">
    <source>
        <dbReference type="SAM" id="MobiDB-lite"/>
    </source>
</evidence>
<feature type="compositionally biased region" description="Basic and acidic residues" evidence="1">
    <location>
        <begin position="1"/>
        <end position="11"/>
    </location>
</feature>
<dbReference type="AlphaFoldDB" id="M0MRK5"/>
<dbReference type="Proteomes" id="UP000011669">
    <property type="component" value="Unassembled WGS sequence"/>
</dbReference>
<dbReference type="PATRIC" id="fig|1227455.4.peg.186"/>
<feature type="region of interest" description="Disordered" evidence="1">
    <location>
        <begin position="1"/>
        <end position="23"/>
    </location>
</feature>
<organism evidence="2 3">
    <name type="scientific">Halococcus saccharolyticus DSM 5350</name>
    <dbReference type="NCBI Taxonomy" id="1227455"/>
    <lineage>
        <taxon>Archaea</taxon>
        <taxon>Methanobacteriati</taxon>
        <taxon>Methanobacteriota</taxon>
        <taxon>Stenosarchaea group</taxon>
        <taxon>Halobacteria</taxon>
        <taxon>Halobacteriales</taxon>
        <taxon>Halococcaceae</taxon>
        <taxon>Halococcus</taxon>
    </lineage>
</organism>
<sequence length="179" mass="18904">MTDTDPTDRGAQDQTVNRSKHLDRQAVIRSIDYQTDLPGPVAEVDFAKGDDDSEGADLTNVEVHPSVLGGTRPLVEDDPVIISWFAGTPPQPYISGSFYNADDAAPDSDGELSWNLGGSRIEMLPNGDINIDAAGLITITDSEGTLTTSDGSSDGTRTVEQPTWGEGSDMPDGGRGDPP</sequence>
<comment type="caution">
    <text evidence="2">The sequence shown here is derived from an EMBL/GenBank/DDBJ whole genome shotgun (WGS) entry which is preliminary data.</text>
</comment>
<dbReference type="RefSeq" id="WP_006075986.1">
    <property type="nucleotide sequence ID" value="NZ_AOMD01000002.1"/>
</dbReference>
<keyword evidence="3" id="KW-1185">Reference proteome</keyword>
<dbReference type="EMBL" id="AOMD01000002">
    <property type="protein sequence ID" value="EMA47988.1"/>
    <property type="molecule type" value="Genomic_DNA"/>
</dbReference>
<reference evidence="2 3" key="1">
    <citation type="journal article" date="2014" name="PLoS Genet.">
        <title>Phylogenetically driven sequencing of extremely halophilic archaea reveals strategies for static and dynamic osmo-response.</title>
        <authorList>
            <person name="Becker E.A."/>
            <person name="Seitzer P.M."/>
            <person name="Tritt A."/>
            <person name="Larsen D."/>
            <person name="Krusor M."/>
            <person name="Yao A.I."/>
            <person name="Wu D."/>
            <person name="Madern D."/>
            <person name="Eisen J.A."/>
            <person name="Darling A.E."/>
            <person name="Facciotti M.T."/>
        </authorList>
    </citation>
    <scope>NUCLEOTIDE SEQUENCE [LARGE SCALE GENOMIC DNA]</scope>
    <source>
        <strain evidence="2 3">DSM 5350</strain>
    </source>
</reference>
<dbReference type="STRING" id="1227455.C449_00910"/>
<evidence type="ECO:0000313" key="2">
    <source>
        <dbReference type="EMBL" id="EMA47988.1"/>
    </source>
</evidence>